<sequence length="182" mass="20267">MTDPLALRFASTIRATRAGLTDALATRESAQTWLHTHTGRTVTLDEADHAELIRLRQSVRALFAKTVAPHPPSRADANALPPFPEALDTVNRATAPVLRRLRWDETPSELRTPTAVDEMRALRAELADAAVDFFAGPELAQVRVCPAPRCVLYFLKRHPRQEWCSTACGNRARAARHYQAHT</sequence>
<protein>
    <submittedName>
        <fullName evidence="2">ABATE domain-containing protein</fullName>
    </submittedName>
</protein>
<dbReference type="EMBL" id="CP059399">
    <property type="protein sequence ID" value="QLY31820.1"/>
    <property type="molecule type" value="Genomic_DNA"/>
</dbReference>
<gene>
    <name evidence="2" type="ORF">H0264_05780</name>
</gene>
<dbReference type="InterPro" id="IPR021005">
    <property type="entry name" value="Znf_CGNR"/>
</dbReference>
<dbReference type="SUPFAM" id="SSF160904">
    <property type="entry name" value="Jann2411-like"/>
    <property type="match status" value="1"/>
</dbReference>
<organism evidence="2 3">
    <name type="scientific">Nocardia huaxiensis</name>
    <dbReference type="NCBI Taxonomy" id="2755382"/>
    <lineage>
        <taxon>Bacteria</taxon>
        <taxon>Bacillati</taxon>
        <taxon>Actinomycetota</taxon>
        <taxon>Actinomycetes</taxon>
        <taxon>Mycobacteriales</taxon>
        <taxon>Nocardiaceae</taxon>
        <taxon>Nocardia</taxon>
    </lineage>
</organism>
<dbReference type="AlphaFoldDB" id="A0A7D6ZKI4"/>
<reference evidence="2 3" key="1">
    <citation type="submission" date="2020-07" db="EMBL/GenBank/DDBJ databases">
        <authorList>
            <person name="Zhuang K."/>
            <person name="Ran Y."/>
        </authorList>
    </citation>
    <scope>NUCLEOTIDE SEQUENCE [LARGE SCALE GENOMIC DNA]</scope>
    <source>
        <strain evidence="2 3">WCH-YHL-001</strain>
    </source>
</reference>
<dbReference type="InterPro" id="IPR010852">
    <property type="entry name" value="ABATE"/>
</dbReference>
<dbReference type="InterPro" id="IPR023286">
    <property type="entry name" value="ABATE_dom_sf"/>
</dbReference>
<evidence type="ECO:0000259" key="1">
    <source>
        <dbReference type="Pfam" id="PF11706"/>
    </source>
</evidence>
<proteinExistence type="predicted"/>
<keyword evidence="3" id="KW-1185">Reference proteome</keyword>
<name>A0A7D6ZKI4_9NOCA</name>
<dbReference type="RefSeq" id="WP_181583001.1">
    <property type="nucleotide sequence ID" value="NZ_CP059399.1"/>
</dbReference>
<dbReference type="KEGG" id="nhu:H0264_05780"/>
<dbReference type="Pfam" id="PF07336">
    <property type="entry name" value="ABATE"/>
    <property type="match status" value="1"/>
</dbReference>
<evidence type="ECO:0000313" key="3">
    <source>
        <dbReference type="Proteomes" id="UP000515512"/>
    </source>
</evidence>
<dbReference type="Proteomes" id="UP000515512">
    <property type="component" value="Chromosome"/>
</dbReference>
<accession>A0A7D6ZKI4</accession>
<dbReference type="PANTHER" id="PTHR35525">
    <property type="entry name" value="BLL6575 PROTEIN"/>
    <property type="match status" value="1"/>
</dbReference>
<feature type="domain" description="Zinc finger CGNR" evidence="1">
    <location>
        <begin position="142"/>
        <end position="179"/>
    </location>
</feature>
<evidence type="ECO:0000313" key="2">
    <source>
        <dbReference type="EMBL" id="QLY31820.1"/>
    </source>
</evidence>
<dbReference type="PANTHER" id="PTHR35525:SF3">
    <property type="entry name" value="BLL6575 PROTEIN"/>
    <property type="match status" value="1"/>
</dbReference>
<dbReference type="Pfam" id="PF11706">
    <property type="entry name" value="zf-CGNR"/>
    <property type="match status" value="1"/>
</dbReference>
<dbReference type="Gene3D" id="1.10.3300.10">
    <property type="entry name" value="Jann2411-like domain"/>
    <property type="match status" value="1"/>
</dbReference>